<gene>
    <name evidence="2" type="ORF">GSTUAT00000224001</name>
</gene>
<dbReference type="EMBL" id="LN890945">
    <property type="protein sequence ID" value="CUS15521.1"/>
    <property type="molecule type" value="Genomic_DNA"/>
</dbReference>
<dbReference type="PANTHER" id="PTHR34561:SF1">
    <property type="entry name" value="NADH DEHYDROGENASE [UBIQUINONE] 1 ALPHA SUBCOMPLEX ASSEMBLY FACTOR 8"/>
    <property type="match status" value="1"/>
</dbReference>
<dbReference type="AlphaFoldDB" id="A0A292Q8Y2"/>
<proteinExistence type="predicted"/>
<keyword evidence="3" id="KW-1185">Reference proteome</keyword>
<dbReference type="Proteomes" id="UP001412239">
    <property type="component" value="Unassembled WGS sequence"/>
</dbReference>
<feature type="domain" description="IMS import disulfide relay-system CHCH-CHCH-like Cx9C" evidence="1">
    <location>
        <begin position="19"/>
        <end position="56"/>
    </location>
</feature>
<dbReference type="InterPro" id="IPR031731">
    <property type="entry name" value="CX9C"/>
</dbReference>
<dbReference type="GO" id="GO:0005739">
    <property type="term" value="C:mitochondrion"/>
    <property type="evidence" value="ECO:0007669"/>
    <property type="project" value="InterPro"/>
</dbReference>
<organism evidence="2 3">
    <name type="scientific">Tuber aestivum</name>
    <name type="common">summer truffle</name>
    <dbReference type="NCBI Taxonomy" id="59557"/>
    <lineage>
        <taxon>Eukaryota</taxon>
        <taxon>Fungi</taxon>
        <taxon>Dikarya</taxon>
        <taxon>Ascomycota</taxon>
        <taxon>Pezizomycotina</taxon>
        <taxon>Pezizomycetes</taxon>
        <taxon>Pezizales</taxon>
        <taxon>Tuberaceae</taxon>
        <taxon>Tuber</taxon>
    </lineage>
</organism>
<dbReference type="GO" id="GO:0032981">
    <property type="term" value="P:mitochondrial respiratory chain complex I assembly"/>
    <property type="evidence" value="ECO:0007669"/>
    <property type="project" value="InterPro"/>
</dbReference>
<dbReference type="InterPro" id="IPR034595">
    <property type="entry name" value="NDUFAF8"/>
</dbReference>
<protein>
    <recommendedName>
        <fullName evidence="1">IMS import disulfide relay-system CHCH-CHCH-like Cx9C domain-containing protein</fullName>
    </recommendedName>
</protein>
<sequence>MATPSRPTRPIQKFASAVAKCPSEVSAYGRCVVADYNNVHKDKCLEEFLRLRECVRGGAKKKG</sequence>
<evidence type="ECO:0000313" key="2">
    <source>
        <dbReference type="EMBL" id="CUS15521.1"/>
    </source>
</evidence>
<dbReference type="Pfam" id="PF16860">
    <property type="entry name" value="CX9C"/>
    <property type="match status" value="1"/>
</dbReference>
<reference evidence="2" key="1">
    <citation type="submission" date="2015-10" db="EMBL/GenBank/DDBJ databases">
        <authorList>
            <person name="Regsiter A."/>
            <person name="william w."/>
        </authorList>
    </citation>
    <scope>NUCLEOTIDE SEQUENCE</scope>
    <source>
        <strain evidence="2">Montdore</strain>
    </source>
</reference>
<evidence type="ECO:0000259" key="1">
    <source>
        <dbReference type="Pfam" id="PF16860"/>
    </source>
</evidence>
<accession>A0A292Q8Y2</accession>
<dbReference type="PANTHER" id="PTHR34561">
    <property type="entry name" value="NADH DEHYDROGENASE [UBIQUINONE] 1 ALPHA SUBCOMPLEX ASSEMBLY FACTOR 8"/>
    <property type="match status" value="1"/>
</dbReference>
<evidence type="ECO:0000313" key="3">
    <source>
        <dbReference type="Proteomes" id="UP001412239"/>
    </source>
</evidence>
<name>A0A292Q8Y2_9PEZI</name>